<dbReference type="RefSeq" id="WP_345634291.1">
    <property type="nucleotide sequence ID" value="NZ_BAABJR010000013.1"/>
</dbReference>
<organism evidence="12 13">
    <name type="scientific">Streptomyces thinghirensis</name>
    <dbReference type="NCBI Taxonomy" id="551547"/>
    <lineage>
        <taxon>Bacteria</taxon>
        <taxon>Bacillati</taxon>
        <taxon>Actinomycetota</taxon>
        <taxon>Actinomycetes</taxon>
        <taxon>Kitasatosporales</taxon>
        <taxon>Streptomycetaceae</taxon>
        <taxon>Streptomyces</taxon>
    </lineage>
</organism>
<keyword evidence="7" id="KW-0256">Endoplasmic reticulum</keyword>
<feature type="compositionally biased region" description="Pro residues" evidence="10">
    <location>
        <begin position="22"/>
        <end position="31"/>
    </location>
</feature>
<evidence type="ECO:0000256" key="9">
    <source>
        <dbReference type="ARBA" id="ARBA00023136"/>
    </source>
</evidence>
<name>A0ABP9T8U4_9ACTN</name>
<evidence type="ECO:0000256" key="7">
    <source>
        <dbReference type="ARBA" id="ARBA00022824"/>
    </source>
</evidence>
<evidence type="ECO:0000256" key="8">
    <source>
        <dbReference type="ARBA" id="ARBA00022989"/>
    </source>
</evidence>
<feature type="transmembrane region" description="Helical" evidence="11">
    <location>
        <begin position="364"/>
        <end position="381"/>
    </location>
</feature>
<evidence type="ECO:0000256" key="4">
    <source>
        <dbReference type="ARBA" id="ARBA00022676"/>
    </source>
</evidence>
<feature type="transmembrane region" description="Helical" evidence="11">
    <location>
        <begin position="225"/>
        <end position="242"/>
    </location>
</feature>
<evidence type="ECO:0000256" key="10">
    <source>
        <dbReference type="SAM" id="MobiDB-lite"/>
    </source>
</evidence>
<comment type="subcellular location">
    <subcellularLocation>
        <location evidence="1">Endoplasmic reticulum membrane</location>
        <topology evidence="1">Multi-pass membrane protein</topology>
    </subcellularLocation>
</comment>
<dbReference type="Proteomes" id="UP001499878">
    <property type="component" value="Unassembled WGS sequence"/>
</dbReference>
<comment type="pathway">
    <text evidence="2">Glycolipid biosynthesis; glycosylphosphatidylinositol-anchor biosynthesis.</text>
</comment>
<evidence type="ECO:0000256" key="6">
    <source>
        <dbReference type="ARBA" id="ARBA00022692"/>
    </source>
</evidence>
<dbReference type="PANTHER" id="PTHR12468">
    <property type="entry name" value="GPI MANNOSYLTRANSFERASE 2"/>
    <property type="match status" value="1"/>
</dbReference>
<evidence type="ECO:0000256" key="5">
    <source>
        <dbReference type="ARBA" id="ARBA00022679"/>
    </source>
</evidence>
<accession>A0ABP9T8U4</accession>
<evidence type="ECO:0000256" key="3">
    <source>
        <dbReference type="ARBA" id="ARBA00022502"/>
    </source>
</evidence>
<sequence length="413" mass="44731">MSSTAPKTTPSGHIPGTRRPRPPATATPPPRSNARAHAQRVLRAAHRAARRAAPALGAYLAVRLTGLLVLVIWAPRRHQDLWVNLAAQWDSDWYLAIADHGYDDELGTAHNSNNLAFFPLYPVLVKAVAVLTPGTRASTGLGLAVVASLIAAWGIFAVGDHLHGRRAGVLLTTLWAAFPVGAVQWMGYTESLFTACAAWSLYAVLTGRWLCAAAFATLAGLTRPTGIAVAAAVTLTALLHLVRHRALVPRVLAAALLAPLGWCAYLGWVGLRLGRWDGYFAVQRLWYNELDGGLRTLHQIRWLLWRDPTPQLFLVMVTLTLIASVVLFGLSVWDRQPVALLVFTGVMLAIVLGSGGVYFSRARFLLPAFPLLLPLALHLSRASRRHRALVLTAAVLGSTYCGAYMLLIWSAAP</sequence>
<keyword evidence="3" id="KW-0337">GPI-anchor biosynthesis</keyword>
<feature type="transmembrane region" description="Helical" evidence="11">
    <location>
        <begin position="139"/>
        <end position="156"/>
    </location>
</feature>
<feature type="transmembrane region" description="Helical" evidence="11">
    <location>
        <begin position="52"/>
        <end position="74"/>
    </location>
</feature>
<keyword evidence="13" id="KW-1185">Reference proteome</keyword>
<feature type="transmembrane region" description="Helical" evidence="11">
    <location>
        <begin position="168"/>
        <end position="187"/>
    </location>
</feature>
<dbReference type="PANTHER" id="PTHR12468:SF2">
    <property type="entry name" value="GPI MANNOSYLTRANSFERASE 2"/>
    <property type="match status" value="1"/>
</dbReference>
<keyword evidence="5" id="KW-0808">Transferase</keyword>
<evidence type="ECO:0000256" key="2">
    <source>
        <dbReference type="ARBA" id="ARBA00004687"/>
    </source>
</evidence>
<keyword evidence="8 11" id="KW-1133">Transmembrane helix</keyword>
<feature type="transmembrane region" description="Helical" evidence="11">
    <location>
        <begin position="388"/>
        <end position="412"/>
    </location>
</feature>
<protein>
    <submittedName>
        <fullName evidence="12">Glycosyltransferase family 39 protein</fullName>
    </submittedName>
</protein>
<dbReference type="InterPro" id="IPR007315">
    <property type="entry name" value="PIG-V/Gpi18"/>
</dbReference>
<feature type="region of interest" description="Disordered" evidence="10">
    <location>
        <begin position="1"/>
        <end position="36"/>
    </location>
</feature>
<feature type="transmembrane region" description="Helical" evidence="11">
    <location>
        <begin position="340"/>
        <end position="358"/>
    </location>
</feature>
<evidence type="ECO:0000256" key="1">
    <source>
        <dbReference type="ARBA" id="ARBA00004477"/>
    </source>
</evidence>
<feature type="compositionally biased region" description="Polar residues" evidence="10">
    <location>
        <begin position="1"/>
        <end position="11"/>
    </location>
</feature>
<keyword evidence="6 11" id="KW-0812">Transmembrane</keyword>
<gene>
    <name evidence="12" type="ORF">GCM10023323_51450</name>
</gene>
<evidence type="ECO:0000313" key="13">
    <source>
        <dbReference type="Proteomes" id="UP001499878"/>
    </source>
</evidence>
<comment type="caution">
    <text evidence="12">The sequence shown here is derived from an EMBL/GenBank/DDBJ whole genome shotgun (WGS) entry which is preliminary data.</text>
</comment>
<keyword evidence="9 11" id="KW-0472">Membrane</keyword>
<evidence type="ECO:0000313" key="12">
    <source>
        <dbReference type="EMBL" id="GAA5212935.1"/>
    </source>
</evidence>
<reference evidence="13" key="1">
    <citation type="journal article" date="2019" name="Int. J. Syst. Evol. Microbiol.">
        <title>The Global Catalogue of Microorganisms (GCM) 10K type strain sequencing project: providing services to taxonomists for standard genome sequencing and annotation.</title>
        <authorList>
            <consortium name="The Broad Institute Genomics Platform"/>
            <consortium name="The Broad Institute Genome Sequencing Center for Infectious Disease"/>
            <person name="Wu L."/>
            <person name="Ma J."/>
        </authorList>
    </citation>
    <scope>NUCLEOTIDE SEQUENCE [LARGE SCALE GENOMIC DNA]</scope>
    <source>
        <strain evidence="13">JCM 18306</strain>
    </source>
</reference>
<keyword evidence="4" id="KW-0328">Glycosyltransferase</keyword>
<feature type="transmembrane region" description="Helical" evidence="11">
    <location>
        <begin position="312"/>
        <end position="333"/>
    </location>
</feature>
<evidence type="ECO:0000256" key="11">
    <source>
        <dbReference type="SAM" id="Phobius"/>
    </source>
</evidence>
<feature type="transmembrane region" description="Helical" evidence="11">
    <location>
        <begin position="251"/>
        <end position="271"/>
    </location>
</feature>
<dbReference type="EMBL" id="BAABJR010000013">
    <property type="protein sequence ID" value="GAA5212935.1"/>
    <property type="molecule type" value="Genomic_DNA"/>
</dbReference>
<proteinExistence type="predicted"/>